<dbReference type="RefSeq" id="WP_189995531.1">
    <property type="nucleotide sequence ID" value="NZ_BMZS01000016.1"/>
</dbReference>
<dbReference type="InterPro" id="IPR007140">
    <property type="entry name" value="DUF350"/>
</dbReference>
<evidence type="ECO:0000256" key="6">
    <source>
        <dbReference type="ARBA" id="ARBA00023136"/>
    </source>
</evidence>
<dbReference type="GO" id="GO:0005886">
    <property type="term" value="C:plasma membrane"/>
    <property type="evidence" value="ECO:0007669"/>
    <property type="project" value="UniProtKB-SubCell"/>
</dbReference>
<reference evidence="8" key="2">
    <citation type="submission" date="2020-09" db="EMBL/GenBank/DDBJ databases">
        <authorList>
            <person name="Sun Q."/>
            <person name="Kim S."/>
        </authorList>
    </citation>
    <scope>NUCLEOTIDE SEQUENCE</scope>
    <source>
        <strain evidence="8">KCTC 42651</strain>
    </source>
</reference>
<keyword evidence="9" id="KW-1185">Reference proteome</keyword>
<evidence type="ECO:0000256" key="3">
    <source>
        <dbReference type="ARBA" id="ARBA00022475"/>
    </source>
</evidence>
<dbReference type="Pfam" id="PF03994">
    <property type="entry name" value="DUF350"/>
    <property type="match status" value="1"/>
</dbReference>
<feature type="transmembrane region" description="Helical" evidence="7">
    <location>
        <begin position="48"/>
        <end position="74"/>
    </location>
</feature>
<proteinExistence type="inferred from homology"/>
<evidence type="ECO:0000256" key="7">
    <source>
        <dbReference type="SAM" id="Phobius"/>
    </source>
</evidence>
<comment type="subcellular location">
    <subcellularLocation>
        <location evidence="1">Cell membrane</location>
        <topology evidence="1">Multi-pass membrane protein</topology>
    </subcellularLocation>
</comment>
<protein>
    <submittedName>
        <fullName evidence="8">DUF350 domain-containing protein</fullName>
    </submittedName>
</protein>
<dbReference type="PANTHER" id="PTHR40043:SF1">
    <property type="entry name" value="UPF0719 INNER MEMBRANE PROTEIN YJFL"/>
    <property type="match status" value="1"/>
</dbReference>
<keyword evidence="5 7" id="KW-1133">Transmembrane helix</keyword>
<comment type="caution">
    <text evidence="8">The sequence shown here is derived from an EMBL/GenBank/DDBJ whole genome shotgun (WGS) entry which is preliminary data.</text>
</comment>
<evidence type="ECO:0000256" key="1">
    <source>
        <dbReference type="ARBA" id="ARBA00004651"/>
    </source>
</evidence>
<feature type="transmembrane region" description="Helical" evidence="7">
    <location>
        <begin position="114"/>
        <end position="134"/>
    </location>
</feature>
<evidence type="ECO:0000313" key="9">
    <source>
        <dbReference type="Proteomes" id="UP000630353"/>
    </source>
</evidence>
<dbReference type="Proteomes" id="UP000630353">
    <property type="component" value="Unassembled WGS sequence"/>
</dbReference>
<reference evidence="8" key="1">
    <citation type="journal article" date="2014" name="Int. J. Syst. Evol. Microbiol.">
        <title>Complete genome sequence of Corynebacterium casei LMG S-19264T (=DSM 44701T), isolated from a smear-ripened cheese.</title>
        <authorList>
            <consortium name="US DOE Joint Genome Institute (JGI-PGF)"/>
            <person name="Walter F."/>
            <person name="Albersmeier A."/>
            <person name="Kalinowski J."/>
            <person name="Ruckert C."/>
        </authorList>
    </citation>
    <scope>NUCLEOTIDE SEQUENCE</scope>
    <source>
        <strain evidence="8">KCTC 42651</strain>
    </source>
</reference>
<organism evidence="8 9">
    <name type="scientific">Thalassobaculum fulvum</name>
    <dbReference type="NCBI Taxonomy" id="1633335"/>
    <lineage>
        <taxon>Bacteria</taxon>
        <taxon>Pseudomonadati</taxon>
        <taxon>Pseudomonadota</taxon>
        <taxon>Alphaproteobacteria</taxon>
        <taxon>Rhodospirillales</taxon>
        <taxon>Thalassobaculaceae</taxon>
        <taxon>Thalassobaculum</taxon>
    </lineage>
</organism>
<sequence length="137" mass="14098">MLPAVQSFLAGFPNLVLHLAVTLGLLGGAAALYTRITPHDEIKLIRHGNVAAAISFSGAVLGLAIPLAFCLAASVGVWDILIWGVVTLVLQLLALRVIEVVMQGMSHRIEAGEVGPAVLLFAVKLSVAAINAAAVTG</sequence>
<feature type="transmembrane region" description="Helical" evidence="7">
    <location>
        <begin position="15"/>
        <end position="36"/>
    </location>
</feature>
<keyword evidence="4 7" id="KW-0812">Transmembrane</keyword>
<dbReference type="AlphaFoldDB" id="A0A919CTX9"/>
<keyword evidence="3" id="KW-1003">Cell membrane</keyword>
<accession>A0A919CTX9</accession>
<evidence type="ECO:0000313" key="8">
    <source>
        <dbReference type="EMBL" id="GHD63332.1"/>
    </source>
</evidence>
<evidence type="ECO:0000256" key="5">
    <source>
        <dbReference type="ARBA" id="ARBA00022989"/>
    </source>
</evidence>
<gene>
    <name evidence="8" type="ORF">GCM10017083_53430</name>
</gene>
<dbReference type="PANTHER" id="PTHR40043">
    <property type="entry name" value="UPF0719 INNER MEMBRANE PROTEIN YJFL"/>
    <property type="match status" value="1"/>
</dbReference>
<evidence type="ECO:0000256" key="4">
    <source>
        <dbReference type="ARBA" id="ARBA00022692"/>
    </source>
</evidence>
<name>A0A919CTX9_9PROT</name>
<evidence type="ECO:0000256" key="2">
    <source>
        <dbReference type="ARBA" id="ARBA00005779"/>
    </source>
</evidence>
<dbReference type="EMBL" id="BMZS01000016">
    <property type="protein sequence ID" value="GHD63332.1"/>
    <property type="molecule type" value="Genomic_DNA"/>
</dbReference>
<keyword evidence="6 7" id="KW-0472">Membrane</keyword>
<feature type="transmembrane region" description="Helical" evidence="7">
    <location>
        <begin position="80"/>
        <end position="102"/>
    </location>
</feature>
<comment type="similarity">
    <text evidence="2">Belongs to the UPF0719 family.</text>
</comment>